<feature type="region of interest" description="Disordered" evidence="1">
    <location>
        <begin position="81"/>
        <end position="105"/>
    </location>
</feature>
<protein>
    <submittedName>
        <fullName evidence="3">C2H2-type domain-containing protein</fullName>
    </submittedName>
</protein>
<reference evidence="3" key="1">
    <citation type="submission" date="2016-11" db="UniProtKB">
        <authorList>
            <consortium name="WormBaseParasite"/>
        </authorList>
    </citation>
    <scope>IDENTIFICATION</scope>
</reference>
<dbReference type="Proteomes" id="UP000095282">
    <property type="component" value="Unplaced"/>
</dbReference>
<accession>A0A1I7TVZ3</accession>
<organism evidence="2 3">
    <name type="scientific">Caenorhabditis tropicalis</name>
    <dbReference type="NCBI Taxonomy" id="1561998"/>
    <lineage>
        <taxon>Eukaryota</taxon>
        <taxon>Metazoa</taxon>
        <taxon>Ecdysozoa</taxon>
        <taxon>Nematoda</taxon>
        <taxon>Chromadorea</taxon>
        <taxon>Rhabditida</taxon>
        <taxon>Rhabditina</taxon>
        <taxon>Rhabditomorpha</taxon>
        <taxon>Rhabditoidea</taxon>
        <taxon>Rhabditidae</taxon>
        <taxon>Peloderinae</taxon>
        <taxon>Caenorhabditis</taxon>
    </lineage>
</organism>
<dbReference type="eggNOG" id="ENOG502THPC">
    <property type="taxonomic scope" value="Eukaryota"/>
</dbReference>
<proteinExistence type="predicted"/>
<sequence length="248" mass="28910">MSASQNIPCAWRGCDQKFGSEIDMNMHTLMNHMILLQHGTFTLNRQENKRKRTLEEDPIEIVKRPVDRQIADQIAEVKTEPIDSYVTAPPEKFEPPEDGPESIDNILDTLSQPIEQNIPESPQWMNDPNVEIDDGGNEDSRQSGSDQQEDTPNYTSKLSDVINDFIQRLRSMKRVGFKRPDRTVYCIVCLKYVKSYQECNWKHSLDEEKIAERWFRRFGNGKPKGKFQLLREFAIMKEWMLAEENGLQ</sequence>
<evidence type="ECO:0000256" key="1">
    <source>
        <dbReference type="SAM" id="MobiDB-lite"/>
    </source>
</evidence>
<dbReference type="AlphaFoldDB" id="A0A1I7TVZ3"/>
<evidence type="ECO:0000313" key="3">
    <source>
        <dbReference type="WBParaSite" id="Csp11.Scaffold629.g12335.t1"/>
    </source>
</evidence>
<dbReference type="WBParaSite" id="Csp11.Scaffold629.g12335.t1">
    <property type="protein sequence ID" value="Csp11.Scaffold629.g12335.t1"/>
    <property type="gene ID" value="Csp11.Scaffold629.g12335"/>
</dbReference>
<feature type="compositionally biased region" description="Polar residues" evidence="1">
    <location>
        <begin position="142"/>
        <end position="156"/>
    </location>
</feature>
<evidence type="ECO:0000313" key="2">
    <source>
        <dbReference type="Proteomes" id="UP000095282"/>
    </source>
</evidence>
<keyword evidence="2" id="KW-1185">Reference proteome</keyword>
<feature type="region of interest" description="Disordered" evidence="1">
    <location>
        <begin position="118"/>
        <end position="156"/>
    </location>
</feature>
<name>A0A1I7TVZ3_9PELO</name>